<dbReference type="Gene3D" id="2.60.40.10">
    <property type="entry name" value="Immunoglobulins"/>
    <property type="match status" value="7"/>
</dbReference>
<feature type="domain" description="CBM20" evidence="10">
    <location>
        <begin position="1084"/>
        <end position="1190"/>
    </location>
</feature>
<organism evidence="11 12">
    <name type="scientific">Cohnella cholangitidis</name>
    <dbReference type="NCBI Taxonomy" id="2598458"/>
    <lineage>
        <taxon>Bacteria</taxon>
        <taxon>Bacillati</taxon>
        <taxon>Bacillota</taxon>
        <taxon>Bacilli</taxon>
        <taxon>Bacillales</taxon>
        <taxon>Paenibacillaceae</taxon>
        <taxon>Cohnella</taxon>
    </lineage>
</organism>
<keyword evidence="4" id="KW-0326">Glycosidase</keyword>
<accession>A0A7G5BTP5</accession>
<dbReference type="Pfam" id="PF00041">
    <property type="entry name" value="fn3"/>
    <property type="match status" value="2"/>
</dbReference>
<keyword evidence="11" id="KW-0645">Protease</keyword>
<dbReference type="SUPFAM" id="SSF55486">
    <property type="entry name" value="Metalloproteases ('zincins'), catalytic domain"/>
    <property type="match status" value="1"/>
</dbReference>
<evidence type="ECO:0000259" key="8">
    <source>
        <dbReference type="PROSITE" id="PS50222"/>
    </source>
</evidence>
<evidence type="ECO:0000256" key="1">
    <source>
        <dbReference type="ARBA" id="ARBA00022729"/>
    </source>
</evidence>
<dbReference type="EMBL" id="CP041969">
    <property type="protein sequence ID" value="QMV40329.1"/>
    <property type="molecule type" value="Genomic_DNA"/>
</dbReference>
<dbReference type="GO" id="GO:0008237">
    <property type="term" value="F:metallopeptidase activity"/>
    <property type="evidence" value="ECO:0007669"/>
    <property type="project" value="UniProtKB-KW"/>
</dbReference>
<dbReference type="InterPro" id="IPR008757">
    <property type="entry name" value="Peptidase_M6-like_domain"/>
</dbReference>
<evidence type="ECO:0000256" key="2">
    <source>
        <dbReference type="ARBA" id="ARBA00022801"/>
    </source>
</evidence>
<dbReference type="GO" id="GO:0005509">
    <property type="term" value="F:calcium ion binding"/>
    <property type="evidence" value="ECO:0007669"/>
    <property type="project" value="InterPro"/>
</dbReference>
<evidence type="ECO:0000256" key="4">
    <source>
        <dbReference type="ARBA" id="ARBA00023295"/>
    </source>
</evidence>
<feature type="domain" description="Fibronectin type-III" evidence="9">
    <location>
        <begin position="534"/>
        <end position="621"/>
    </location>
</feature>
<dbReference type="GO" id="GO:0016798">
    <property type="term" value="F:hydrolase activity, acting on glycosyl bonds"/>
    <property type="evidence" value="ECO:0007669"/>
    <property type="project" value="UniProtKB-KW"/>
</dbReference>
<keyword evidence="12" id="KW-1185">Reference proteome</keyword>
<evidence type="ECO:0000256" key="5">
    <source>
        <dbReference type="ARBA" id="ARBA00023326"/>
    </source>
</evidence>
<name>A0A7G5BTP5_9BACL</name>
<dbReference type="SMART" id="SM01066">
    <property type="entry name" value="CBM_25"/>
    <property type="match status" value="3"/>
</dbReference>
<feature type="signal peptide" evidence="7">
    <location>
        <begin position="1"/>
        <end position="28"/>
    </location>
</feature>
<dbReference type="PROSITE" id="PS00018">
    <property type="entry name" value="EF_HAND_1"/>
    <property type="match status" value="1"/>
</dbReference>
<dbReference type="FunFam" id="2.60.40.10:FF:001114">
    <property type="entry name" value="Chitinase A1"/>
    <property type="match status" value="2"/>
</dbReference>
<dbReference type="SUPFAM" id="SSF49265">
    <property type="entry name" value="Fibronectin type III"/>
    <property type="match status" value="3"/>
</dbReference>
<feature type="domain" description="Fibronectin type-III" evidence="9">
    <location>
        <begin position="908"/>
        <end position="993"/>
    </location>
</feature>
<dbReference type="InterPro" id="IPR018247">
    <property type="entry name" value="EF_Hand_1_Ca_BS"/>
</dbReference>
<evidence type="ECO:0000313" key="11">
    <source>
        <dbReference type="EMBL" id="QMV40329.1"/>
    </source>
</evidence>
<feature type="region of interest" description="Disordered" evidence="6">
    <location>
        <begin position="103"/>
        <end position="131"/>
    </location>
</feature>
<dbReference type="InterPro" id="IPR036116">
    <property type="entry name" value="FN3_sf"/>
</dbReference>
<keyword evidence="5" id="KW-0624">Polysaccharide degradation</keyword>
<proteinExistence type="predicted"/>
<dbReference type="InterPro" id="IPR013783">
    <property type="entry name" value="Ig-like_fold"/>
</dbReference>
<dbReference type="PANTHER" id="PTHR41775:SF1">
    <property type="entry name" value="PEPTIDASE M6-LIKE DOMAIN-CONTAINING PROTEIN"/>
    <property type="match status" value="1"/>
</dbReference>
<dbReference type="CDD" id="cd00063">
    <property type="entry name" value="FN3"/>
    <property type="match status" value="3"/>
</dbReference>
<dbReference type="SMART" id="SM01065">
    <property type="entry name" value="CBM_2"/>
    <property type="match status" value="1"/>
</dbReference>
<dbReference type="SUPFAM" id="SSF49452">
    <property type="entry name" value="Starch-binding domain-like"/>
    <property type="match status" value="1"/>
</dbReference>
<dbReference type="InterPro" id="IPR005085">
    <property type="entry name" value="CBM25"/>
</dbReference>
<dbReference type="KEGG" id="cchl:FPL14_03255"/>
<dbReference type="SMART" id="SM00060">
    <property type="entry name" value="FN3"/>
    <property type="match status" value="4"/>
</dbReference>
<feature type="domain" description="EF-hand" evidence="8">
    <location>
        <begin position="249"/>
        <end position="275"/>
    </location>
</feature>
<dbReference type="NCBIfam" id="TIGR03296">
    <property type="entry name" value="M6dom_TIGR03296"/>
    <property type="match status" value="1"/>
</dbReference>
<dbReference type="PROSITE" id="PS50853">
    <property type="entry name" value="FN3"/>
    <property type="match status" value="3"/>
</dbReference>
<dbReference type="Pfam" id="PF05547">
    <property type="entry name" value="Peptidase_M6"/>
    <property type="match status" value="1"/>
</dbReference>
<keyword evidence="3" id="KW-0119">Carbohydrate metabolism</keyword>
<evidence type="ECO:0000256" key="7">
    <source>
        <dbReference type="SAM" id="SignalP"/>
    </source>
</evidence>
<keyword evidence="1 7" id="KW-0732">Signal</keyword>
<dbReference type="Gene3D" id="3.40.390.10">
    <property type="entry name" value="Collagenase (Catalytic Domain)"/>
    <property type="match status" value="1"/>
</dbReference>
<keyword evidence="2" id="KW-0378">Hydrolase</keyword>
<dbReference type="PANTHER" id="PTHR41775">
    <property type="entry name" value="SECRETED PROTEIN-RELATED"/>
    <property type="match status" value="1"/>
</dbReference>
<dbReference type="InterPro" id="IPR013784">
    <property type="entry name" value="Carb-bd-like_fold"/>
</dbReference>
<gene>
    <name evidence="11" type="ORF">FPL14_03255</name>
</gene>
<evidence type="ECO:0000256" key="3">
    <source>
        <dbReference type="ARBA" id="ARBA00023277"/>
    </source>
</evidence>
<dbReference type="InterPro" id="IPR003961">
    <property type="entry name" value="FN3_dom"/>
</dbReference>
<feature type="domain" description="Fibronectin type-III" evidence="9">
    <location>
        <begin position="717"/>
        <end position="805"/>
    </location>
</feature>
<dbReference type="InterPro" id="IPR002044">
    <property type="entry name" value="CBM20"/>
</dbReference>
<dbReference type="GO" id="GO:0000272">
    <property type="term" value="P:polysaccharide catabolic process"/>
    <property type="evidence" value="ECO:0007669"/>
    <property type="project" value="UniProtKB-KW"/>
</dbReference>
<feature type="compositionally biased region" description="Basic and acidic residues" evidence="6">
    <location>
        <begin position="103"/>
        <end position="122"/>
    </location>
</feature>
<evidence type="ECO:0000313" key="12">
    <source>
        <dbReference type="Proteomes" id="UP000515679"/>
    </source>
</evidence>
<dbReference type="AlphaFoldDB" id="A0A7G5BTP5"/>
<dbReference type="Pfam" id="PF03423">
    <property type="entry name" value="CBM_25"/>
    <property type="match status" value="2"/>
</dbReference>
<dbReference type="PROSITE" id="PS50222">
    <property type="entry name" value="EF_HAND_2"/>
    <property type="match status" value="1"/>
</dbReference>
<dbReference type="InterPro" id="IPR024079">
    <property type="entry name" value="MetalloPept_cat_dom_sf"/>
</dbReference>
<protein>
    <submittedName>
        <fullName evidence="11">M6 family metalloprotease domain-containing protein</fullName>
    </submittedName>
</protein>
<dbReference type="InterPro" id="IPR002048">
    <property type="entry name" value="EF_hand_dom"/>
</dbReference>
<dbReference type="RefSeq" id="WP_182301683.1">
    <property type="nucleotide sequence ID" value="NZ_CP041969.1"/>
</dbReference>
<sequence length="1191" mass="127136">MMKNGLRFLYAAMFVFLVSMTVAVVAYAAPAREGVQDFSQPTGQKFQGSLKGDEWLNWVETDQGDIVVRDKQGYWNYAEAASDRLQPSGKKVKIDLKPQHAMTGKEMKEKGPKLHEQARKSGDANFQSSPNGNGIIDYGQLIAESPQLGGAAAPMTGTHKILVLLVQFNNINIQYSDAEWNNTFFNTTGKTVRNYYREVSNNRLDLVPAAETSGTPNDGIIKVSLNIPHTAGSQTVKDALTAADPYINYAAFDTDGNGAISNDELHVVTILAGYENSYTSTQPGVWGHKNNLIGSDVPILDGKRLCDYYNGGGYTQQGEKHDQHRATIGILAHELGHMLGLPDLYDTDYSTSGVGIHSLMGLGSWGSLANEFLGATPVHLDAWSKATLGFVDPIIANSSTAAAYSLKSHSTGAYNVVKLPTSDPNQYFLLENRQLEGYDASLNVASGGIAIWHIDESIGTNSDERRRKVDLEAASDYYAAYYRTGFLTEFSPTTTPNSNRYFGYYDQRLSGINVSVTSASAPTMTLNAYGDYTSPSTPDGLVSTYAVMSAVGLTWNPATDNAGIDYYIVNRDGLKFDTTTSTKYKIGASASTTYAYTVQAVDKTGNISTPSAPLTLTTPATNSVTIYYKRGFANPQIQYQIDLGPWNAAPMQQSEYPGYSKITIPNGTSYSGIVVAFNDGNGTVDNNDGRNYYFMPGVNTFKAGQITEDFPVIDTQPPTVPTGLVTTGKTDTSVSLSWTASTDNVGVTGYNIVRDGTTIATTAATAYTVAGLSANTAYTFAVVAKDAEGNVSPSSNPVTVTTNTAGNEVTIYYKRGFATPYIHYRPAGGTWTTSPGVPIPASEYAAYNKITINIGTATQLEACFNNGSGTWDSNNQQNYLFGAGTWTYTPTGIIQSGAPIVDTQAPTVPTNVETQTVLATSISISWGASTDNVGVTGYEVFRNGTLVGTATGTTFTDTGLTPNTTYSYTVKGVDAAGNRSAESSAATAITLAGNALTIYYKNNAYTNSYIHYKLDGSTTWTTVPGTQLQASNYPGYNVVSIQLGSATGLTAAFNNGSGTWDNNGGNNYHFGTGTWSLVNGTITSGPPQADSVTFRVTVPAATPPSGPVYLTGNFNSWNAADSAYQLTKGTDGVYSITLSIPGGTALEYKFTRGAWASVEAKGNGSDITNRLLTTSGGSQSVNLTVQRWKDQ</sequence>
<evidence type="ECO:0000259" key="9">
    <source>
        <dbReference type="PROSITE" id="PS50853"/>
    </source>
</evidence>
<dbReference type="PROSITE" id="PS51166">
    <property type="entry name" value="CBM20"/>
    <property type="match status" value="1"/>
</dbReference>
<dbReference type="GO" id="GO:2001070">
    <property type="term" value="F:starch binding"/>
    <property type="evidence" value="ECO:0007669"/>
    <property type="project" value="InterPro"/>
</dbReference>
<reference evidence="11 12" key="1">
    <citation type="submission" date="2019-07" db="EMBL/GenBank/DDBJ databases">
        <authorList>
            <person name="Kim J.K."/>
            <person name="Cheong H.-M."/>
            <person name="Choi Y."/>
            <person name="Hwang K.J."/>
            <person name="Lee S."/>
            <person name="Choi C."/>
        </authorList>
    </citation>
    <scope>NUCLEOTIDE SEQUENCE [LARGE SCALE GENOMIC DNA]</scope>
    <source>
        <strain evidence="11 12">KS 22</strain>
    </source>
</reference>
<dbReference type="GO" id="GO:0006508">
    <property type="term" value="P:proteolysis"/>
    <property type="evidence" value="ECO:0007669"/>
    <property type="project" value="UniProtKB-KW"/>
</dbReference>
<evidence type="ECO:0000259" key="10">
    <source>
        <dbReference type="PROSITE" id="PS51166"/>
    </source>
</evidence>
<evidence type="ECO:0000256" key="6">
    <source>
        <dbReference type="SAM" id="MobiDB-lite"/>
    </source>
</evidence>
<dbReference type="Proteomes" id="UP000515679">
    <property type="component" value="Chromosome"/>
</dbReference>
<keyword evidence="11" id="KW-0482">Metalloprotease</keyword>
<feature type="chain" id="PRO_5028806338" evidence="7">
    <location>
        <begin position="29"/>
        <end position="1191"/>
    </location>
</feature>